<reference evidence="1" key="1">
    <citation type="journal article" date="2020" name="Nat. Commun.">
        <title>Large-scale genome sequencing of mycorrhizal fungi provides insights into the early evolution of symbiotic traits.</title>
        <authorList>
            <person name="Miyauchi S."/>
            <person name="Kiss E."/>
            <person name="Kuo A."/>
            <person name="Drula E."/>
            <person name="Kohler A."/>
            <person name="Sanchez-Garcia M."/>
            <person name="Morin E."/>
            <person name="Andreopoulos B."/>
            <person name="Barry K.W."/>
            <person name="Bonito G."/>
            <person name="Buee M."/>
            <person name="Carver A."/>
            <person name="Chen C."/>
            <person name="Cichocki N."/>
            <person name="Clum A."/>
            <person name="Culley D."/>
            <person name="Crous P.W."/>
            <person name="Fauchery L."/>
            <person name="Girlanda M."/>
            <person name="Hayes R.D."/>
            <person name="Keri Z."/>
            <person name="LaButti K."/>
            <person name="Lipzen A."/>
            <person name="Lombard V."/>
            <person name="Magnuson J."/>
            <person name="Maillard F."/>
            <person name="Murat C."/>
            <person name="Nolan M."/>
            <person name="Ohm R.A."/>
            <person name="Pangilinan J."/>
            <person name="Pereira M.F."/>
            <person name="Perotto S."/>
            <person name="Peter M."/>
            <person name="Pfister S."/>
            <person name="Riley R."/>
            <person name="Sitrit Y."/>
            <person name="Stielow J.B."/>
            <person name="Szollosi G."/>
            <person name="Zifcakova L."/>
            <person name="Stursova M."/>
            <person name="Spatafora J.W."/>
            <person name="Tedersoo L."/>
            <person name="Vaario L.M."/>
            <person name="Yamada A."/>
            <person name="Yan M."/>
            <person name="Wang P."/>
            <person name="Xu J."/>
            <person name="Bruns T."/>
            <person name="Baldrian P."/>
            <person name="Vilgalys R."/>
            <person name="Dunand C."/>
            <person name="Henrissat B."/>
            <person name="Grigoriev I.V."/>
            <person name="Hibbett D."/>
            <person name="Nagy L.G."/>
            <person name="Martin F.M."/>
        </authorList>
    </citation>
    <scope>NUCLEOTIDE SEQUENCE</scope>
    <source>
        <strain evidence="1">UP504</strain>
    </source>
</reference>
<dbReference type="AlphaFoldDB" id="A0A9P6DII1"/>
<evidence type="ECO:0000313" key="2">
    <source>
        <dbReference type="Proteomes" id="UP000886523"/>
    </source>
</evidence>
<dbReference type="Proteomes" id="UP000886523">
    <property type="component" value="Unassembled WGS sequence"/>
</dbReference>
<keyword evidence="2" id="KW-1185">Reference proteome</keyword>
<gene>
    <name evidence="1" type="ORF">BS47DRAFT_562601</name>
</gene>
<dbReference type="EMBL" id="MU129164">
    <property type="protein sequence ID" value="KAF9505266.1"/>
    <property type="molecule type" value="Genomic_DNA"/>
</dbReference>
<protein>
    <submittedName>
        <fullName evidence="1">Uncharacterized protein</fullName>
    </submittedName>
</protein>
<evidence type="ECO:0000313" key="1">
    <source>
        <dbReference type="EMBL" id="KAF9505266.1"/>
    </source>
</evidence>
<comment type="caution">
    <text evidence="1">The sequence shown here is derived from an EMBL/GenBank/DDBJ whole genome shotgun (WGS) entry which is preliminary data.</text>
</comment>
<name>A0A9P6DII1_9AGAM</name>
<accession>A0A9P6DII1</accession>
<sequence>MRCQGVGLPRRDISIERRVNTFNLAIVDGGFVIVASAPEETARSLEYRDLQTFNIYIVIPRAYQ</sequence>
<proteinExistence type="predicted"/>
<organism evidence="1 2">
    <name type="scientific">Hydnum rufescens UP504</name>
    <dbReference type="NCBI Taxonomy" id="1448309"/>
    <lineage>
        <taxon>Eukaryota</taxon>
        <taxon>Fungi</taxon>
        <taxon>Dikarya</taxon>
        <taxon>Basidiomycota</taxon>
        <taxon>Agaricomycotina</taxon>
        <taxon>Agaricomycetes</taxon>
        <taxon>Cantharellales</taxon>
        <taxon>Hydnaceae</taxon>
        <taxon>Hydnum</taxon>
    </lineage>
</organism>